<organism evidence="1 2">
    <name type="scientific">Thermoflavimicrobium dichotomicum</name>
    <dbReference type="NCBI Taxonomy" id="46223"/>
    <lineage>
        <taxon>Bacteria</taxon>
        <taxon>Bacillati</taxon>
        <taxon>Bacillota</taxon>
        <taxon>Bacilli</taxon>
        <taxon>Bacillales</taxon>
        <taxon>Thermoactinomycetaceae</taxon>
        <taxon>Thermoflavimicrobium</taxon>
    </lineage>
</organism>
<dbReference type="RefSeq" id="WP_093228381.1">
    <property type="nucleotide sequence ID" value="NZ_FORR01000003.1"/>
</dbReference>
<name>A0A1I3MGY0_9BACL</name>
<dbReference type="AlphaFoldDB" id="A0A1I3MGY0"/>
<dbReference type="Proteomes" id="UP000199545">
    <property type="component" value="Unassembled WGS sequence"/>
</dbReference>
<dbReference type="EMBL" id="FORR01000003">
    <property type="protein sequence ID" value="SFI96030.1"/>
    <property type="molecule type" value="Genomic_DNA"/>
</dbReference>
<reference evidence="1 2" key="1">
    <citation type="submission" date="2016-10" db="EMBL/GenBank/DDBJ databases">
        <authorList>
            <person name="de Groot N.N."/>
        </authorList>
    </citation>
    <scope>NUCLEOTIDE SEQUENCE [LARGE SCALE GENOMIC DNA]</scope>
    <source>
        <strain evidence="1 2">DSM 44778</strain>
    </source>
</reference>
<gene>
    <name evidence="1" type="ORF">SAMN05421852_10358</name>
</gene>
<evidence type="ECO:0008006" key="3">
    <source>
        <dbReference type="Google" id="ProtNLM"/>
    </source>
</evidence>
<dbReference type="OrthoDB" id="571198at2"/>
<proteinExistence type="predicted"/>
<protein>
    <recommendedName>
        <fullName evidence="3">DUF1963 domain-containing protein</fullName>
    </recommendedName>
</protein>
<sequence>MRYFVPDLQLGAFLPEPKQFVEQYGGVPWGLPVERWPICAECGEPMTMLAQFQHHPERLPLGKEGRVLYLFQCESMQGCATWEAESGANAVIILEPEQIQDHLTLPPSEKTWILPEARVVKWNAKDDGVPVDWQEHFLDGDMYHQWYIDGDLPEGLETTKLGGFPEWVQWPEGYPKPYYFAGQFDSGLTVEIPEGDKQLAEQEKNGYRFYEVSPEIGQPFVVYIIENEKTGERKYNVEFASFGDTGIGYLFVNPDPHQPAGKFLWQCT</sequence>
<dbReference type="STRING" id="46223.SAMN05421852_10358"/>
<evidence type="ECO:0000313" key="1">
    <source>
        <dbReference type="EMBL" id="SFI96030.1"/>
    </source>
</evidence>
<evidence type="ECO:0000313" key="2">
    <source>
        <dbReference type="Proteomes" id="UP000199545"/>
    </source>
</evidence>
<dbReference type="Gene3D" id="2.30.320.10">
    <property type="entry name" value="YwqG-like"/>
    <property type="match status" value="1"/>
</dbReference>
<accession>A0A1I3MGY0</accession>
<keyword evidence="2" id="KW-1185">Reference proteome</keyword>